<feature type="domain" description="Secretion system C-terminal sorting" evidence="4">
    <location>
        <begin position="389"/>
        <end position="458"/>
    </location>
</feature>
<keyword evidence="6" id="KW-1185">Reference proteome</keyword>
<dbReference type="OrthoDB" id="9770043at2"/>
<proteinExistence type="predicted"/>
<dbReference type="AlphaFoldDB" id="A0A3L9Z0L4"/>
<reference evidence="5 6" key="1">
    <citation type="submission" date="2018-10" db="EMBL/GenBank/DDBJ databases">
        <title>Genomic Encyclopedia of Archaeal and Bacterial Type Strains, Phase II (KMG-II): from individual species to whole genera.</title>
        <authorList>
            <person name="Goeker M."/>
        </authorList>
    </citation>
    <scope>NUCLEOTIDE SEQUENCE [LARGE SCALE GENOMIC DNA]</scope>
    <source>
        <strain evidence="5 6">DSM 23424</strain>
    </source>
</reference>
<dbReference type="PANTHER" id="PTHR19328:SF75">
    <property type="entry name" value="ALDOSE SUGAR DEHYDROGENASE YLII"/>
    <property type="match status" value="1"/>
</dbReference>
<comment type="caution">
    <text evidence="5">The sequence shown here is derived from an EMBL/GenBank/DDBJ whole genome shotgun (WGS) entry which is preliminary data.</text>
</comment>
<name>A0A3L9Z0L4_9FLAO</name>
<dbReference type="PANTHER" id="PTHR19328">
    <property type="entry name" value="HEDGEHOG-INTERACTING PROTEIN"/>
    <property type="match status" value="1"/>
</dbReference>
<keyword evidence="1 2" id="KW-0732">Signal</keyword>
<dbReference type="Proteomes" id="UP000271339">
    <property type="component" value="Unassembled WGS sequence"/>
</dbReference>
<accession>A0A3L9Z0L4</accession>
<dbReference type="InterPro" id="IPR011042">
    <property type="entry name" value="6-blade_b-propeller_TolB-like"/>
</dbReference>
<organism evidence="5 6">
    <name type="scientific">Ulvibacter antarcticus</name>
    <dbReference type="NCBI Taxonomy" id="442714"/>
    <lineage>
        <taxon>Bacteria</taxon>
        <taxon>Pseudomonadati</taxon>
        <taxon>Bacteroidota</taxon>
        <taxon>Flavobacteriia</taxon>
        <taxon>Flavobacteriales</taxon>
        <taxon>Flavobacteriaceae</taxon>
        <taxon>Ulvibacter</taxon>
    </lineage>
</organism>
<evidence type="ECO:0000256" key="2">
    <source>
        <dbReference type="SAM" id="SignalP"/>
    </source>
</evidence>
<evidence type="ECO:0000313" key="6">
    <source>
        <dbReference type="Proteomes" id="UP000271339"/>
    </source>
</evidence>
<evidence type="ECO:0000259" key="4">
    <source>
        <dbReference type="Pfam" id="PF18962"/>
    </source>
</evidence>
<feature type="signal peptide" evidence="2">
    <location>
        <begin position="1"/>
        <end position="19"/>
    </location>
</feature>
<dbReference type="RefSeq" id="WP_121907333.1">
    <property type="nucleotide sequence ID" value="NZ_REFC01000012.1"/>
</dbReference>
<dbReference type="Gene3D" id="2.120.10.30">
    <property type="entry name" value="TolB, C-terminal domain"/>
    <property type="match status" value="1"/>
</dbReference>
<feature type="domain" description="Glucose/Sorbosone dehydrogenase" evidence="3">
    <location>
        <begin position="32"/>
        <end position="330"/>
    </location>
</feature>
<dbReference type="InterPro" id="IPR011041">
    <property type="entry name" value="Quinoprot_gluc/sorb_DH_b-prop"/>
</dbReference>
<evidence type="ECO:0000313" key="5">
    <source>
        <dbReference type="EMBL" id="RMA64919.1"/>
    </source>
</evidence>
<protein>
    <submittedName>
        <fullName evidence="5">Putative secreted protein (Por secretion system target)</fullName>
    </submittedName>
</protein>
<sequence>MKNLLFSLFFIFFSFTISAQDIDIELITSGFSNPIDIQNAGDDRLFIAEQGGRIKILNPDGTVNPTPFLNISTLVSGGSEQGLLGLAFHPDYASNGYFFVNYTKTNGDTRIARYTVDPSDPDVVLAGSQLTIIEYDQPFGNHNGGGIAFGPDGYLYIATGDGGSGGDPGNRAQNTTLLLGKLLRLNIDIPAGGNNYSIPADNPFFGSSSQAQEIWAYGLRNPWRFSFDSENGDLWIGDVGQGDWEEIDKAGLTEAGINYGWRCYEGNMPYNTTGCPPVGDLTFPIAEYSSGPGSPHCSITGGIVYRGTAQPTLIGHYFFGDVCSGMIGSIAPDGTLTDHGTFGGSWVGFGVDINQELYVLSHGGNFNRVVEVVVAGVSDFDTAQITMVPNPASEVIAISIENDRIQSIRITDMKGSTLFSEDKLTSEKDINIGGYESGLYLVNIVTENGNSTTKKLLIE</sequence>
<feature type="chain" id="PRO_5018304854" evidence="2">
    <location>
        <begin position="20"/>
        <end position="459"/>
    </location>
</feature>
<dbReference type="NCBIfam" id="TIGR04183">
    <property type="entry name" value="Por_Secre_tail"/>
    <property type="match status" value="1"/>
</dbReference>
<evidence type="ECO:0000259" key="3">
    <source>
        <dbReference type="Pfam" id="PF07995"/>
    </source>
</evidence>
<dbReference type="EMBL" id="REFC01000012">
    <property type="protein sequence ID" value="RMA64919.1"/>
    <property type="molecule type" value="Genomic_DNA"/>
</dbReference>
<dbReference type="InterPro" id="IPR026444">
    <property type="entry name" value="Secre_tail"/>
</dbReference>
<dbReference type="Pfam" id="PF18962">
    <property type="entry name" value="Por_Secre_tail"/>
    <property type="match status" value="1"/>
</dbReference>
<dbReference type="Pfam" id="PF07995">
    <property type="entry name" value="GSDH"/>
    <property type="match status" value="1"/>
</dbReference>
<dbReference type="InterPro" id="IPR012938">
    <property type="entry name" value="Glc/Sorbosone_DH"/>
</dbReference>
<gene>
    <name evidence="5" type="ORF">BXY75_1804</name>
</gene>
<evidence type="ECO:0000256" key="1">
    <source>
        <dbReference type="ARBA" id="ARBA00022729"/>
    </source>
</evidence>
<dbReference type="SUPFAM" id="SSF50952">
    <property type="entry name" value="Soluble quinoprotein glucose dehydrogenase"/>
    <property type="match status" value="1"/>
</dbReference>